<dbReference type="InterPro" id="IPR001640">
    <property type="entry name" value="Lgt"/>
</dbReference>
<dbReference type="EMBL" id="UOEG01000181">
    <property type="protein sequence ID" value="VAV98498.1"/>
    <property type="molecule type" value="Genomic_DNA"/>
</dbReference>
<dbReference type="AlphaFoldDB" id="A0A3B0SCX6"/>
<evidence type="ECO:0000313" key="7">
    <source>
        <dbReference type="EMBL" id="VAV98498.1"/>
    </source>
</evidence>
<dbReference type="PROSITE" id="PS01311">
    <property type="entry name" value="LGT"/>
    <property type="match status" value="1"/>
</dbReference>
<sequence length="300" mass="33169">MLAMIPFPNISPEIFTISLFGGEFSLRWYALAYIVGILLGWRLVVVTLNRKRLFREDQTVATPAEVEDLLTWVILGVILGGRLGYVVFYKGLYYLQNPVEILMVWTGGMSFHGGMIGVLVACLIFAWRRGLDKYSVADLLCLGTPIGLLLGRIANFINAELWGRPTDLPWGVIFPGAYAQDCAGVIGACARHPSQLYEALLEGAILGLVLLYVVYRRGWLKWPGMVAGLFFIGYGISRFLVELVRQADPQFITLDNPMGYVLQMGGFGLSMGQILSLPMIVFGAGLIIRARRRKASLLAA</sequence>
<keyword evidence="2 7" id="KW-0808">Transferase</keyword>
<feature type="transmembrane region" description="Helical" evidence="6">
    <location>
        <begin position="69"/>
        <end position="89"/>
    </location>
</feature>
<evidence type="ECO:0000256" key="6">
    <source>
        <dbReference type="SAM" id="Phobius"/>
    </source>
</evidence>
<evidence type="ECO:0000256" key="4">
    <source>
        <dbReference type="ARBA" id="ARBA00022989"/>
    </source>
</evidence>
<evidence type="ECO:0000256" key="3">
    <source>
        <dbReference type="ARBA" id="ARBA00022692"/>
    </source>
</evidence>
<feature type="transmembrane region" description="Helical" evidence="6">
    <location>
        <begin position="222"/>
        <end position="241"/>
    </location>
</feature>
<organism evidence="7">
    <name type="scientific">hydrothermal vent metagenome</name>
    <dbReference type="NCBI Taxonomy" id="652676"/>
    <lineage>
        <taxon>unclassified sequences</taxon>
        <taxon>metagenomes</taxon>
        <taxon>ecological metagenomes</taxon>
    </lineage>
</organism>
<evidence type="ECO:0000256" key="2">
    <source>
        <dbReference type="ARBA" id="ARBA00022679"/>
    </source>
</evidence>
<dbReference type="GO" id="GO:0042158">
    <property type="term" value="P:lipoprotein biosynthetic process"/>
    <property type="evidence" value="ECO:0007669"/>
    <property type="project" value="InterPro"/>
</dbReference>
<keyword evidence="5 6" id="KW-0472">Membrane</keyword>
<reference evidence="7" key="1">
    <citation type="submission" date="2018-06" db="EMBL/GenBank/DDBJ databases">
        <authorList>
            <person name="Zhirakovskaya E."/>
        </authorList>
    </citation>
    <scope>NUCLEOTIDE SEQUENCE</scope>
</reference>
<dbReference type="GO" id="GO:0005886">
    <property type="term" value="C:plasma membrane"/>
    <property type="evidence" value="ECO:0007669"/>
    <property type="project" value="InterPro"/>
</dbReference>
<feature type="transmembrane region" description="Helical" evidence="6">
    <location>
        <begin position="261"/>
        <end position="288"/>
    </location>
</feature>
<keyword evidence="7" id="KW-0449">Lipoprotein</keyword>
<feature type="transmembrane region" description="Helical" evidence="6">
    <location>
        <begin position="101"/>
        <end position="127"/>
    </location>
</feature>
<name>A0A3B0SCX6_9ZZZZ</name>
<gene>
    <name evidence="7" type="ORF">MNBD_ALPHA07-1064</name>
</gene>
<accession>A0A3B0SCX6</accession>
<dbReference type="PANTHER" id="PTHR30589:SF0">
    <property type="entry name" value="PHOSPHATIDYLGLYCEROL--PROLIPOPROTEIN DIACYLGLYCERYL TRANSFERASE"/>
    <property type="match status" value="1"/>
</dbReference>
<keyword evidence="1" id="KW-1003">Cell membrane</keyword>
<dbReference type="NCBIfam" id="TIGR00544">
    <property type="entry name" value="lgt"/>
    <property type="match status" value="1"/>
</dbReference>
<evidence type="ECO:0000256" key="5">
    <source>
        <dbReference type="ARBA" id="ARBA00023136"/>
    </source>
</evidence>
<feature type="transmembrane region" description="Helical" evidence="6">
    <location>
        <begin position="28"/>
        <end position="48"/>
    </location>
</feature>
<dbReference type="PANTHER" id="PTHR30589">
    <property type="entry name" value="PROLIPOPROTEIN DIACYLGLYCERYL TRANSFERASE"/>
    <property type="match status" value="1"/>
</dbReference>
<evidence type="ECO:0000256" key="1">
    <source>
        <dbReference type="ARBA" id="ARBA00022475"/>
    </source>
</evidence>
<feature type="transmembrane region" description="Helical" evidence="6">
    <location>
        <begin position="139"/>
        <end position="157"/>
    </location>
</feature>
<keyword evidence="4 6" id="KW-1133">Transmembrane helix</keyword>
<dbReference type="HAMAP" id="MF_01147">
    <property type="entry name" value="Lgt"/>
    <property type="match status" value="1"/>
</dbReference>
<proteinExistence type="inferred from homology"/>
<feature type="transmembrane region" description="Helical" evidence="6">
    <location>
        <begin position="196"/>
        <end position="215"/>
    </location>
</feature>
<dbReference type="GO" id="GO:0008961">
    <property type="term" value="F:phosphatidylglycerol-prolipoprotein diacylglyceryl transferase activity"/>
    <property type="evidence" value="ECO:0007669"/>
    <property type="project" value="InterPro"/>
</dbReference>
<keyword evidence="3 6" id="KW-0812">Transmembrane</keyword>
<protein>
    <submittedName>
        <fullName evidence="7">Prolipoprotein diacylglyceryl transferase</fullName>
    </submittedName>
</protein>
<dbReference type="Pfam" id="PF01790">
    <property type="entry name" value="LGT"/>
    <property type="match status" value="1"/>
</dbReference>